<feature type="domain" description="Transposase IS110-like N-terminal" evidence="2">
    <location>
        <begin position="8"/>
        <end position="151"/>
    </location>
</feature>
<feature type="domain" description="Transposase IS116/IS110/IS902 C-terminal" evidence="3">
    <location>
        <begin position="219"/>
        <end position="290"/>
    </location>
</feature>
<evidence type="ECO:0000259" key="2">
    <source>
        <dbReference type="Pfam" id="PF01548"/>
    </source>
</evidence>
<accession>A0ABS6UEA9</accession>
<dbReference type="Proteomes" id="UP000694300">
    <property type="component" value="Unassembled WGS sequence"/>
</dbReference>
<name>A0ABS6UEA9_9PSEU</name>
<evidence type="ECO:0000313" key="4">
    <source>
        <dbReference type="EMBL" id="MBW0130563.1"/>
    </source>
</evidence>
<organism evidence="4 5">
    <name type="scientific">Pseudonocardia oceani</name>
    <dbReference type="NCBI Taxonomy" id="2792013"/>
    <lineage>
        <taxon>Bacteria</taxon>
        <taxon>Bacillati</taxon>
        <taxon>Actinomycetota</taxon>
        <taxon>Actinomycetes</taxon>
        <taxon>Pseudonocardiales</taxon>
        <taxon>Pseudonocardiaceae</taxon>
        <taxon>Pseudonocardia</taxon>
    </lineage>
</organism>
<evidence type="ECO:0000313" key="5">
    <source>
        <dbReference type="Proteomes" id="UP000694300"/>
    </source>
</evidence>
<dbReference type="Pfam" id="PF02371">
    <property type="entry name" value="Transposase_20"/>
    <property type="match status" value="1"/>
</dbReference>
<dbReference type="NCBIfam" id="NF033542">
    <property type="entry name" value="transpos_IS110"/>
    <property type="match status" value="1"/>
</dbReference>
<reference evidence="4 5" key="1">
    <citation type="submission" date="2020-11" db="EMBL/GenBank/DDBJ databases">
        <title>Pseudonocardia abyssalis sp. nov. and Pseudonocardia oceani sp. nov., description and phylogenomic analysis of two novel actinomycetes isolated from the deep Southern Ocean.</title>
        <authorList>
            <person name="Parra J."/>
        </authorList>
    </citation>
    <scope>NUCLEOTIDE SEQUENCE [LARGE SCALE GENOMIC DNA]</scope>
    <source>
        <strain evidence="5">KRD185</strain>
    </source>
</reference>
<gene>
    <name evidence="4" type="ORF">I4I82_23215</name>
</gene>
<dbReference type="InterPro" id="IPR047650">
    <property type="entry name" value="Transpos_IS110"/>
</dbReference>
<dbReference type="InterPro" id="IPR002525">
    <property type="entry name" value="Transp_IS110-like_N"/>
</dbReference>
<evidence type="ECO:0000256" key="1">
    <source>
        <dbReference type="SAM" id="MobiDB-lite"/>
    </source>
</evidence>
<protein>
    <submittedName>
        <fullName evidence="4">IS110 family transposase</fullName>
    </submittedName>
</protein>
<comment type="caution">
    <text evidence="4">The sequence shown here is derived from an EMBL/GenBank/DDBJ whole genome shotgun (WGS) entry which is preliminary data.</text>
</comment>
<dbReference type="EMBL" id="JADQDF010000001">
    <property type="protein sequence ID" value="MBW0130563.1"/>
    <property type="molecule type" value="Genomic_DNA"/>
</dbReference>
<proteinExistence type="predicted"/>
<keyword evidence="5" id="KW-1185">Reference proteome</keyword>
<dbReference type="PANTHER" id="PTHR33055">
    <property type="entry name" value="TRANSPOSASE FOR INSERTION SEQUENCE ELEMENT IS1111A"/>
    <property type="match status" value="1"/>
</dbReference>
<evidence type="ECO:0000259" key="3">
    <source>
        <dbReference type="Pfam" id="PF02371"/>
    </source>
</evidence>
<sequence>MLAERTCVGLDVHARSVVGCMIDNEAGEIATLRLSPRTEAIVDWVRSLPEPAAVAYEAGPTGFGLARALLAVGVRCEVVAPAKLERPPGDRVKTDRRDAERLARLLRIGELPSVRVPTEAEEAARDLVRAREDARGDLMRARHRLSKLLLRHGLVWEQSAWTGAHEAWLRSQRFDRVGVQLAFDEAFDAVLSVHARRDRLDAAITEMAATSSFAPIVDRLCCLRGIGVLTGFGLAVEIGDWHRFTGSTIGSYLGLVPSESSSGARRAQGSITKTGNSHARRLLVEAAWHHRKPYRPSRDLLRRRAGQSAAVRDRAERGNRRLHRRWTRLDARGKRSTISAVAVARELAGWTWSLAVMDSAVMDSAVMD</sequence>
<dbReference type="PANTHER" id="PTHR33055:SF13">
    <property type="entry name" value="TRANSPOSASE"/>
    <property type="match status" value="1"/>
</dbReference>
<dbReference type="Pfam" id="PF01548">
    <property type="entry name" value="DEDD_Tnp_IS110"/>
    <property type="match status" value="1"/>
</dbReference>
<dbReference type="InterPro" id="IPR003346">
    <property type="entry name" value="Transposase_20"/>
</dbReference>
<feature type="region of interest" description="Disordered" evidence="1">
    <location>
        <begin position="299"/>
        <end position="318"/>
    </location>
</feature>